<reference evidence="10 11" key="1">
    <citation type="submission" date="2017-11" db="EMBL/GenBank/DDBJ databases">
        <title>Population delineation of vibrios coincides with oyster pathogenicity.</title>
        <authorList>
            <person name="Bruto M."/>
            <person name="Labreuche Y."/>
            <person name="James A."/>
            <person name="Piel D."/>
            <person name="Chenivesse S."/>
            <person name="Petton B."/>
            <person name="Polz M.F."/>
            <person name="Le Roux F."/>
        </authorList>
    </citation>
    <scope>NUCLEOTIDE SEQUENCE [LARGE SCALE GENOMIC DNA]</scope>
    <source>
        <strain evidence="10 11">FF_144</strain>
    </source>
</reference>
<proteinExistence type="inferred from homology"/>
<comment type="caution">
    <text evidence="10">The sequence shown here is derived from an EMBL/GenBank/DDBJ whole genome shotgun (WGS) entry which is preliminary data.</text>
</comment>
<dbReference type="EMBL" id="PIFK01000022">
    <property type="protein sequence ID" value="PTP34285.1"/>
    <property type="molecule type" value="Genomic_DNA"/>
</dbReference>
<gene>
    <name evidence="10" type="ORF">CWO07_12300</name>
</gene>
<keyword evidence="2" id="KW-1003">Cell membrane</keyword>
<evidence type="ECO:0000256" key="2">
    <source>
        <dbReference type="ARBA" id="ARBA00022475"/>
    </source>
</evidence>
<dbReference type="Pfam" id="PF00884">
    <property type="entry name" value="Sulfatase"/>
    <property type="match status" value="1"/>
</dbReference>
<dbReference type="Proteomes" id="UP000244197">
    <property type="component" value="Unassembled WGS sequence"/>
</dbReference>
<dbReference type="AlphaFoldDB" id="A0A2T5EV68"/>
<dbReference type="GO" id="GO:0005886">
    <property type="term" value="C:plasma membrane"/>
    <property type="evidence" value="ECO:0007669"/>
    <property type="project" value="UniProtKB-SubCell"/>
</dbReference>
<evidence type="ECO:0000256" key="4">
    <source>
        <dbReference type="ARBA" id="ARBA00022692"/>
    </source>
</evidence>
<dbReference type="InterPro" id="IPR000917">
    <property type="entry name" value="Sulfatase_N"/>
</dbReference>
<evidence type="ECO:0000256" key="8">
    <source>
        <dbReference type="SAM" id="Phobius"/>
    </source>
</evidence>
<name>A0A2T5EV68_VIBSP</name>
<feature type="transmembrane region" description="Helical" evidence="8">
    <location>
        <begin position="6"/>
        <end position="26"/>
    </location>
</feature>
<evidence type="ECO:0000256" key="1">
    <source>
        <dbReference type="ARBA" id="ARBA00004651"/>
    </source>
</evidence>
<sequence length="509" mass="57457">MNVVLIMVRVGILIILALMLNTALGYENKVDSLILLAITIFCLKSMNFGKWVFIFIVLVSALYIPVSLNYGHPNLTIISALSETNVSEAIEFAKDTDWLAILIAILFTGSTLFLFHFVPKVSSKKLNIFLVVVFSFLLFDKPIRTMIERNISDDYVYKTISYMRYAPARFIFDWYDSYDKYHEYNKQIQSQREVASTWVITKENDVPQNTILVIGESVRKDYMNAYGFEANNTPFMSHSVGQLWLDFLSAGPNTFTSVMRFITLGDGINIELNNNINTLASTAGIETYWISNQGRMGEFDTGISMIASYADNLSFTRSGSFRDSNVYDSALLPEVRSALSENQNSKLIVVHLIGSHPGFCDRVEGDVDFSFNGSKISCYIQSIKQTDSLLSNINDYAKQQPIDYNLIYLSDHGLGHREGGKNLRHDPLVKQAYEVPLFITGSNFDERHIMTPRRNGFSVLKGISEVMGISTVKLDKMNSFFSEVDDKAIVNNGEGEIVDFQSLNEDPIK</sequence>
<dbReference type="Gene3D" id="3.40.720.10">
    <property type="entry name" value="Alkaline Phosphatase, subunit A"/>
    <property type="match status" value="1"/>
</dbReference>
<evidence type="ECO:0000256" key="7">
    <source>
        <dbReference type="ARBA" id="ARBA00038481"/>
    </source>
</evidence>
<keyword evidence="5 8" id="KW-1133">Transmembrane helix</keyword>
<dbReference type="RefSeq" id="WP_017088728.1">
    <property type="nucleotide sequence ID" value="NZ_MCWO01000280.1"/>
</dbReference>
<evidence type="ECO:0000256" key="6">
    <source>
        <dbReference type="ARBA" id="ARBA00023136"/>
    </source>
</evidence>
<accession>A0A2T5EV68</accession>
<evidence type="ECO:0000256" key="5">
    <source>
        <dbReference type="ARBA" id="ARBA00022989"/>
    </source>
</evidence>
<protein>
    <recommendedName>
        <fullName evidence="9">Sulfatase N-terminal domain-containing protein</fullName>
    </recommendedName>
</protein>
<evidence type="ECO:0000313" key="11">
    <source>
        <dbReference type="Proteomes" id="UP000244197"/>
    </source>
</evidence>
<dbReference type="InterPro" id="IPR058130">
    <property type="entry name" value="PEA_transf_C"/>
</dbReference>
<dbReference type="GO" id="GO:0009244">
    <property type="term" value="P:lipopolysaccharide core region biosynthetic process"/>
    <property type="evidence" value="ECO:0007669"/>
    <property type="project" value="TreeGrafter"/>
</dbReference>
<feature type="transmembrane region" description="Helical" evidence="8">
    <location>
        <begin position="126"/>
        <end position="143"/>
    </location>
</feature>
<keyword evidence="6 8" id="KW-0472">Membrane</keyword>
<dbReference type="CDD" id="cd16017">
    <property type="entry name" value="LptA"/>
    <property type="match status" value="1"/>
</dbReference>
<dbReference type="InterPro" id="IPR040423">
    <property type="entry name" value="PEA_transferase"/>
</dbReference>
<dbReference type="PANTHER" id="PTHR30443">
    <property type="entry name" value="INNER MEMBRANE PROTEIN"/>
    <property type="match status" value="1"/>
</dbReference>
<evidence type="ECO:0000313" key="10">
    <source>
        <dbReference type="EMBL" id="PTP34285.1"/>
    </source>
</evidence>
<organism evidence="10 11">
    <name type="scientific">Vibrio splendidus</name>
    <dbReference type="NCBI Taxonomy" id="29497"/>
    <lineage>
        <taxon>Bacteria</taxon>
        <taxon>Pseudomonadati</taxon>
        <taxon>Pseudomonadota</taxon>
        <taxon>Gammaproteobacteria</taxon>
        <taxon>Vibrionales</taxon>
        <taxon>Vibrionaceae</taxon>
        <taxon>Vibrio</taxon>
    </lineage>
</organism>
<keyword evidence="4 8" id="KW-0812">Transmembrane</keyword>
<dbReference type="GO" id="GO:0016776">
    <property type="term" value="F:phosphotransferase activity, phosphate group as acceptor"/>
    <property type="evidence" value="ECO:0007669"/>
    <property type="project" value="TreeGrafter"/>
</dbReference>
<evidence type="ECO:0000259" key="9">
    <source>
        <dbReference type="Pfam" id="PF00884"/>
    </source>
</evidence>
<comment type="subcellular location">
    <subcellularLocation>
        <location evidence="1">Cell membrane</location>
        <topology evidence="1">Multi-pass membrane protein</topology>
    </subcellularLocation>
</comment>
<dbReference type="InterPro" id="IPR017850">
    <property type="entry name" value="Alkaline_phosphatase_core_sf"/>
</dbReference>
<keyword evidence="3" id="KW-0808">Transferase</keyword>
<dbReference type="PANTHER" id="PTHR30443:SF4">
    <property type="entry name" value="PHOSPHOETHANOLAMINE TRANSFERASE OPGE-RELATED"/>
    <property type="match status" value="1"/>
</dbReference>
<feature type="transmembrane region" description="Helical" evidence="8">
    <location>
        <begin position="98"/>
        <end position="119"/>
    </location>
</feature>
<comment type="similarity">
    <text evidence="7">Belongs to the phosphoethanolamine transferase family.</text>
</comment>
<feature type="transmembrane region" description="Helical" evidence="8">
    <location>
        <begin position="33"/>
        <end position="64"/>
    </location>
</feature>
<evidence type="ECO:0000256" key="3">
    <source>
        <dbReference type="ARBA" id="ARBA00022679"/>
    </source>
</evidence>
<feature type="domain" description="Sulfatase N-terminal" evidence="9">
    <location>
        <begin position="208"/>
        <end position="443"/>
    </location>
</feature>
<dbReference type="SUPFAM" id="SSF53649">
    <property type="entry name" value="Alkaline phosphatase-like"/>
    <property type="match status" value="1"/>
</dbReference>